<comment type="caution">
    <text evidence="1">The sequence shown here is derived from an EMBL/GenBank/DDBJ whole genome shotgun (WGS) entry which is preliminary data.</text>
</comment>
<accession>A0ABV7MD13</accession>
<dbReference type="RefSeq" id="WP_189575649.1">
    <property type="nucleotide sequence ID" value="NZ_BMXU01000002.1"/>
</dbReference>
<evidence type="ECO:0000313" key="2">
    <source>
        <dbReference type="Proteomes" id="UP001595607"/>
    </source>
</evidence>
<evidence type="ECO:0000313" key="1">
    <source>
        <dbReference type="EMBL" id="MFC3303258.1"/>
    </source>
</evidence>
<protein>
    <submittedName>
        <fullName evidence="1">Uncharacterized protein</fullName>
    </submittedName>
</protein>
<organism evidence="1 2">
    <name type="scientific">Parvularcula lutaonensis</name>
    <dbReference type="NCBI Taxonomy" id="491923"/>
    <lineage>
        <taxon>Bacteria</taxon>
        <taxon>Pseudomonadati</taxon>
        <taxon>Pseudomonadota</taxon>
        <taxon>Alphaproteobacteria</taxon>
        <taxon>Parvularculales</taxon>
        <taxon>Parvularculaceae</taxon>
        <taxon>Parvularcula</taxon>
    </lineage>
</organism>
<gene>
    <name evidence="1" type="ORF">ACFONP_10995</name>
</gene>
<dbReference type="EMBL" id="JBHRVA010000003">
    <property type="protein sequence ID" value="MFC3303258.1"/>
    <property type="molecule type" value="Genomic_DNA"/>
</dbReference>
<reference evidence="2" key="1">
    <citation type="journal article" date="2019" name="Int. J. Syst. Evol. Microbiol.">
        <title>The Global Catalogue of Microorganisms (GCM) 10K type strain sequencing project: providing services to taxonomists for standard genome sequencing and annotation.</title>
        <authorList>
            <consortium name="The Broad Institute Genomics Platform"/>
            <consortium name="The Broad Institute Genome Sequencing Center for Infectious Disease"/>
            <person name="Wu L."/>
            <person name="Ma J."/>
        </authorList>
    </citation>
    <scope>NUCLEOTIDE SEQUENCE [LARGE SCALE GENOMIC DNA]</scope>
    <source>
        <strain evidence="2">KCTC 22245</strain>
    </source>
</reference>
<keyword evidence="2" id="KW-1185">Reference proteome</keyword>
<proteinExistence type="predicted"/>
<dbReference type="Proteomes" id="UP001595607">
    <property type="component" value="Unassembled WGS sequence"/>
</dbReference>
<sequence length="122" mass="13185">MLTTTLAAALALTAQGPTDYTVEILYQEKRFLLSRTYQVSEEIDLRDGSFEVPDPANGEGPLLSGEVKLQGGEVLAVMEICAPGSDPCEVAGEPELRFSLGARATIRESTGRAVWRVVFKPN</sequence>
<name>A0ABV7MD13_9PROT</name>